<evidence type="ECO:0000256" key="2">
    <source>
        <dbReference type="SAM" id="Phobius"/>
    </source>
</evidence>
<dbReference type="OrthoDB" id="9944479at2759"/>
<name>A0A8C0ZVX5_CASCN</name>
<dbReference type="KEGG" id="ccan:109689560"/>
<feature type="transmembrane region" description="Helical" evidence="2">
    <location>
        <begin position="6"/>
        <end position="26"/>
    </location>
</feature>
<dbReference type="PANTHER" id="PTHR28399:SF1">
    <property type="entry name" value="BARTTIN"/>
    <property type="match status" value="1"/>
</dbReference>
<feature type="region of interest" description="Disordered" evidence="1">
    <location>
        <begin position="123"/>
        <end position="146"/>
    </location>
</feature>
<dbReference type="Ensembl" id="ENSCCNT00000030119.1">
    <property type="protein sequence ID" value="ENSCCNP00000023583.1"/>
    <property type="gene ID" value="ENSCCNG00000023150.1"/>
</dbReference>
<keyword evidence="2" id="KW-0812">Transmembrane</keyword>
<dbReference type="CTD" id="7809"/>
<keyword evidence="2" id="KW-1133">Transmembrane helix</keyword>
<evidence type="ECO:0000256" key="1">
    <source>
        <dbReference type="SAM" id="MobiDB-lite"/>
    </source>
</evidence>
<feature type="region of interest" description="Disordered" evidence="1">
    <location>
        <begin position="167"/>
        <end position="312"/>
    </location>
</feature>
<evidence type="ECO:0008006" key="4">
    <source>
        <dbReference type="Google" id="ProtNLM"/>
    </source>
</evidence>
<feature type="transmembrane region" description="Helical" evidence="2">
    <location>
        <begin position="33"/>
        <end position="53"/>
    </location>
</feature>
<organism evidence="3">
    <name type="scientific">Castor canadensis</name>
    <name type="common">American beaver</name>
    <dbReference type="NCBI Taxonomy" id="51338"/>
    <lineage>
        <taxon>Eukaryota</taxon>
        <taxon>Metazoa</taxon>
        <taxon>Chordata</taxon>
        <taxon>Craniata</taxon>
        <taxon>Vertebrata</taxon>
        <taxon>Euteleostomi</taxon>
        <taxon>Mammalia</taxon>
        <taxon>Eutheria</taxon>
        <taxon>Euarchontoglires</taxon>
        <taxon>Glires</taxon>
        <taxon>Rodentia</taxon>
        <taxon>Castorimorpha</taxon>
        <taxon>Castoridae</taxon>
        <taxon>Castor</taxon>
    </lineage>
</organism>
<dbReference type="GO" id="GO:0017081">
    <property type="term" value="F:chloride channel regulator activity"/>
    <property type="evidence" value="ECO:0007669"/>
    <property type="project" value="TreeGrafter"/>
</dbReference>
<dbReference type="Pfam" id="PF15462">
    <property type="entry name" value="Barttin"/>
    <property type="match status" value="1"/>
</dbReference>
<dbReference type="PANTHER" id="PTHR28399">
    <property type="entry name" value="BARTTIN"/>
    <property type="match status" value="1"/>
</dbReference>
<keyword evidence="2" id="KW-0472">Membrane</keyword>
<reference evidence="3" key="1">
    <citation type="submission" date="2023-09" db="UniProtKB">
        <authorList>
            <consortium name="Ensembl"/>
        </authorList>
    </citation>
    <scope>IDENTIFICATION</scope>
</reference>
<gene>
    <name evidence="3" type="primary">Bsnd</name>
</gene>
<dbReference type="GO" id="GO:0016323">
    <property type="term" value="C:basolateral plasma membrane"/>
    <property type="evidence" value="ECO:0007669"/>
    <property type="project" value="TreeGrafter"/>
</dbReference>
<protein>
    <recommendedName>
        <fullName evidence="4">Barttin</fullName>
    </recommendedName>
</protein>
<dbReference type="InterPro" id="IPR029181">
    <property type="entry name" value="Barttin"/>
</dbReference>
<dbReference type="GO" id="GO:0006821">
    <property type="term" value="P:chloride transport"/>
    <property type="evidence" value="ECO:0007669"/>
    <property type="project" value="InterPro"/>
</dbReference>
<proteinExistence type="predicted"/>
<evidence type="ECO:0000313" key="3">
    <source>
        <dbReference type="Ensembl" id="ENSCCNP00000023583.1"/>
    </source>
</evidence>
<dbReference type="AlphaFoldDB" id="A0A8C0ZVX5"/>
<accession>A0A8C0ZVX5</accession>
<feature type="compositionally biased region" description="Basic and acidic residues" evidence="1">
    <location>
        <begin position="221"/>
        <end position="234"/>
    </location>
</feature>
<feature type="compositionally biased region" description="Low complexity" evidence="1">
    <location>
        <begin position="195"/>
        <end position="208"/>
    </location>
</feature>
<sequence>MADEKTFRIGFIVLGLFLLSLGTFLMSHDQPHVYGTFYAMGSVMVIGGVIWSMCQCYPKITFVPADSDFQGMLSPKALGLLDNRLADVKSFQPPYIRLWEEATYDQSLPDFNHIQMKVMGYSEDPRPLLTPKLKPGASDGREGDPRDTQAWIEAAVVVHRGLDENEGEITETQSNPPVCPQGSAPLASFQDDLDLGSSEGSSPNSSLPSREELQHPPQEPRTCRDSLDRFHDFALIDDTPTSEDAPLERQVKEAALPKSWQQSPRTRKEKEASEAGAEEPEEEEEDLYYGLPDSPGDSLPDKELGFEPDVQG</sequence>
<feature type="compositionally biased region" description="Acidic residues" evidence="1">
    <location>
        <begin position="276"/>
        <end position="287"/>
    </location>
</feature>
<dbReference type="GeneID" id="109689560"/>